<evidence type="ECO:0000313" key="2">
    <source>
        <dbReference type="Proteomes" id="UP000544134"/>
    </source>
</evidence>
<gene>
    <name evidence="1" type="ORF">HHL24_35390</name>
</gene>
<accession>A0A848IQA0</accession>
<protein>
    <recommendedName>
        <fullName evidence="3">Restriction alleviation protein Lar</fullName>
    </recommendedName>
</protein>
<keyword evidence="2" id="KW-1185">Reference proteome</keyword>
<comment type="caution">
    <text evidence="1">The sequence shown here is derived from an EMBL/GenBank/DDBJ whole genome shotgun (WGS) entry which is preliminary data.</text>
</comment>
<evidence type="ECO:0000313" key="1">
    <source>
        <dbReference type="EMBL" id="NMM03176.1"/>
    </source>
</evidence>
<proteinExistence type="predicted"/>
<name>A0A848IQA0_9BURK</name>
<dbReference type="EMBL" id="JABBGJ010000049">
    <property type="protein sequence ID" value="NMM03176.1"/>
    <property type="molecule type" value="Genomic_DNA"/>
</dbReference>
<organism evidence="1 2">
    <name type="scientific">Paraburkholderia polaris</name>
    <dbReference type="NCBI Taxonomy" id="2728848"/>
    <lineage>
        <taxon>Bacteria</taxon>
        <taxon>Pseudomonadati</taxon>
        <taxon>Pseudomonadota</taxon>
        <taxon>Betaproteobacteria</taxon>
        <taxon>Burkholderiales</taxon>
        <taxon>Burkholderiaceae</taxon>
        <taxon>Paraburkholderia</taxon>
    </lineage>
</organism>
<dbReference type="AlphaFoldDB" id="A0A848IQA0"/>
<dbReference type="RefSeq" id="WP_169489928.1">
    <property type="nucleotide sequence ID" value="NZ_JABBGJ010000049.1"/>
</dbReference>
<dbReference type="Proteomes" id="UP000544134">
    <property type="component" value="Unassembled WGS sequence"/>
</dbReference>
<reference evidence="1 2" key="1">
    <citation type="submission" date="2020-04" db="EMBL/GenBank/DDBJ databases">
        <title>Paraburkholderia sp. RP-4-7 isolated from soil.</title>
        <authorList>
            <person name="Dahal R.H."/>
        </authorList>
    </citation>
    <scope>NUCLEOTIDE SEQUENCE [LARGE SCALE GENOMIC DNA]</scope>
    <source>
        <strain evidence="1 2">RP-4-7</strain>
    </source>
</reference>
<evidence type="ECO:0008006" key="3">
    <source>
        <dbReference type="Google" id="ProtNLM"/>
    </source>
</evidence>
<sequence length="225" mass="25631">MLFTLPFPTDMIEKLYPCPCCGGVPKSNRCSQVIEEENQSDSPLRIRAVQLRLVQPQLTRETVRIVCASCGLATRWIAVVDANENAALDECGRLWNTRTDRVPVQAGSLDELIENEINGDDISYFLALVARNDSEWETRGPILAKLAQRLIDAVIVEREWWPITPTLEDACRYRKLVSHARREENADRPDTVVFQPLTLANDTRTYAHEDRVAAAVDELPDRERW</sequence>